<evidence type="ECO:0000256" key="1">
    <source>
        <dbReference type="ARBA" id="ARBA00004976"/>
    </source>
</evidence>
<proteinExistence type="predicted"/>
<dbReference type="InterPro" id="IPR007685">
    <property type="entry name" value="RelA_SpoT"/>
</dbReference>
<reference evidence="4" key="2">
    <citation type="submission" date="2021-04" db="EMBL/GenBank/DDBJ databases">
        <authorList>
            <person name="Gilroy R."/>
        </authorList>
    </citation>
    <scope>NUCLEOTIDE SEQUENCE</scope>
    <source>
        <strain evidence="4">ChiSxjej3B15-1167</strain>
    </source>
</reference>
<evidence type="ECO:0000256" key="2">
    <source>
        <dbReference type="SAM" id="Coils"/>
    </source>
</evidence>
<protein>
    <submittedName>
        <fullName evidence="4">GTP pyrophosphokinase family protein</fullName>
    </submittedName>
</protein>
<dbReference type="Proteomes" id="UP000886805">
    <property type="component" value="Unassembled WGS sequence"/>
</dbReference>
<comment type="pathway">
    <text evidence="1">Purine metabolism; ppGpp biosynthesis; ppGpp from GTP: step 1/2.</text>
</comment>
<dbReference type="CDD" id="cd05399">
    <property type="entry name" value="NT_Rel-Spo_like"/>
    <property type="match status" value="1"/>
</dbReference>
<name>A0A9D2BEE9_9FIRM</name>
<reference evidence="4" key="1">
    <citation type="journal article" date="2021" name="PeerJ">
        <title>Extensive microbial diversity within the chicken gut microbiome revealed by metagenomics and culture.</title>
        <authorList>
            <person name="Gilroy R."/>
            <person name="Ravi A."/>
            <person name="Getino M."/>
            <person name="Pursley I."/>
            <person name="Horton D.L."/>
            <person name="Alikhan N.F."/>
            <person name="Baker D."/>
            <person name="Gharbi K."/>
            <person name="Hall N."/>
            <person name="Watson M."/>
            <person name="Adriaenssens E.M."/>
            <person name="Foster-Nyarko E."/>
            <person name="Jarju S."/>
            <person name="Secka A."/>
            <person name="Antonio M."/>
            <person name="Oren A."/>
            <person name="Chaudhuri R.R."/>
            <person name="La Ragione R."/>
            <person name="Hildebrand F."/>
            <person name="Pallen M.J."/>
        </authorList>
    </citation>
    <scope>NUCLEOTIDE SEQUENCE</scope>
    <source>
        <strain evidence="4">ChiSxjej3B15-1167</strain>
    </source>
</reference>
<sequence length="254" mass="30051">MEQKKKVFNVVEDMLRTSFGEKVRRRMFEELTNQEIIEFLKSQTDPFNSLMAYYKCALMEIETKFRVLNEEFSLQHDRNPIESIKTRLKSVDSIVEKMHRKNIPFSAENIEKNLTDIAGIRVICSFQEDIYFLASCLLGQDDVFLIEKKDYIANPKPNGYRSLHLIVETPIFLGSHKRMMKVEVQLRTIAMDFWASLEHKLKYKKNLEIEQLTQELKECADESANLDAKMDAIRKRIEQLKQDGEEEKSWKEKR</sequence>
<dbReference type="EMBL" id="DXEQ01000150">
    <property type="protein sequence ID" value="HIX72432.1"/>
    <property type="molecule type" value="Genomic_DNA"/>
</dbReference>
<evidence type="ECO:0000313" key="4">
    <source>
        <dbReference type="EMBL" id="HIX72432.1"/>
    </source>
</evidence>
<evidence type="ECO:0000259" key="3">
    <source>
        <dbReference type="SMART" id="SM00954"/>
    </source>
</evidence>
<dbReference type="GO" id="GO:0015969">
    <property type="term" value="P:guanosine tetraphosphate metabolic process"/>
    <property type="evidence" value="ECO:0007669"/>
    <property type="project" value="InterPro"/>
</dbReference>
<accession>A0A9D2BEE9</accession>
<dbReference type="InterPro" id="IPR043519">
    <property type="entry name" value="NT_sf"/>
</dbReference>
<dbReference type="Gene3D" id="1.10.287.860">
    <property type="entry name" value="Nucleotidyltransferase"/>
    <property type="match status" value="1"/>
</dbReference>
<feature type="coiled-coil region" evidence="2">
    <location>
        <begin position="202"/>
        <end position="243"/>
    </location>
</feature>
<dbReference type="PANTHER" id="PTHR47837">
    <property type="entry name" value="GTP PYROPHOSPHOKINASE YJBM"/>
    <property type="match status" value="1"/>
</dbReference>
<comment type="caution">
    <text evidence="4">The sequence shown here is derived from an EMBL/GenBank/DDBJ whole genome shotgun (WGS) entry which is preliminary data.</text>
</comment>
<organism evidence="4 5">
    <name type="scientific">Candidatus Anaerobutyricum stercoripullorum</name>
    <dbReference type="NCBI Taxonomy" id="2838456"/>
    <lineage>
        <taxon>Bacteria</taxon>
        <taxon>Bacillati</taxon>
        <taxon>Bacillota</taxon>
        <taxon>Clostridia</taxon>
        <taxon>Lachnospirales</taxon>
        <taxon>Lachnospiraceae</taxon>
        <taxon>Anaerobutyricum</taxon>
    </lineage>
</organism>
<dbReference type="SUPFAM" id="SSF81301">
    <property type="entry name" value="Nucleotidyltransferase"/>
    <property type="match status" value="1"/>
</dbReference>
<dbReference type="SMART" id="SM00954">
    <property type="entry name" value="RelA_SpoT"/>
    <property type="match status" value="1"/>
</dbReference>
<dbReference type="InterPro" id="IPR052366">
    <property type="entry name" value="GTP_Pyrophosphokinase"/>
</dbReference>
<gene>
    <name evidence="4" type="ORF">H9849_05360</name>
</gene>
<evidence type="ECO:0000313" key="5">
    <source>
        <dbReference type="Proteomes" id="UP000886805"/>
    </source>
</evidence>
<feature type="domain" description="RelA/SpoT" evidence="3">
    <location>
        <begin position="86"/>
        <end position="209"/>
    </location>
</feature>
<dbReference type="Gene3D" id="3.30.460.10">
    <property type="entry name" value="Beta Polymerase, domain 2"/>
    <property type="match status" value="1"/>
</dbReference>
<keyword evidence="2" id="KW-0175">Coiled coil</keyword>
<dbReference type="AlphaFoldDB" id="A0A9D2BEE9"/>
<dbReference type="Pfam" id="PF04607">
    <property type="entry name" value="RelA_SpoT"/>
    <property type="match status" value="1"/>
</dbReference>
<dbReference type="PANTHER" id="PTHR47837:SF2">
    <property type="entry name" value="GTP PYROPHOSPHOKINASE YWAC"/>
    <property type="match status" value="1"/>
</dbReference>